<proteinExistence type="predicted"/>
<keyword evidence="3" id="KW-0012">Acyltransferase</keyword>
<comment type="caution">
    <text evidence="7">The sequence shown here is derived from an EMBL/GenBank/DDBJ whole genome shotgun (WGS) entry which is preliminary data.</text>
</comment>
<feature type="domain" description="Phospholipid/glycerol acyltransferase" evidence="6">
    <location>
        <begin position="81"/>
        <end position="200"/>
    </location>
</feature>
<dbReference type="SMART" id="SM00563">
    <property type="entry name" value="PlsC"/>
    <property type="match status" value="1"/>
</dbReference>
<dbReference type="PANTHER" id="PTHR10434:SF11">
    <property type="entry name" value="1-ACYL-SN-GLYCEROL-3-PHOSPHATE ACYLTRANSFERASE"/>
    <property type="match status" value="1"/>
</dbReference>
<comment type="pathway">
    <text evidence="1">Lipid metabolism.</text>
</comment>
<evidence type="ECO:0000259" key="6">
    <source>
        <dbReference type="SMART" id="SM00563"/>
    </source>
</evidence>
<dbReference type="RefSeq" id="WP_171186714.1">
    <property type="nucleotide sequence ID" value="NZ_WTPX01000060.1"/>
</dbReference>
<dbReference type="SUPFAM" id="SSF69593">
    <property type="entry name" value="Glycerol-3-phosphate (1)-acyltransferase"/>
    <property type="match status" value="1"/>
</dbReference>
<evidence type="ECO:0000256" key="5">
    <source>
        <dbReference type="SAM" id="Phobius"/>
    </source>
</evidence>
<dbReference type="InterPro" id="IPR002123">
    <property type="entry name" value="Plipid/glycerol_acylTrfase"/>
</dbReference>
<feature type="region of interest" description="Disordered" evidence="4">
    <location>
        <begin position="59"/>
        <end position="79"/>
    </location>
</feature>
<name>A0ABX1VDT9_9PLAN</name>
<keyword evidence="5" id="KW-1133">Transmembrane helix</keyword>
<dbReference type="PANTHER" id="PTHR10434">
    <property type="entry name" value="1-ACYL-SN-GLYCEROL-3-PHOSPHATE ACYLTRANSFERASE"/>
    <property type="match status" value="1"/>
</dbReference>
<keyword evidence="8" id="KW-1185">Reference proteome</keyword>
<organism evidence="7 8">
    <name type="scientific">Alienimonas chondri</name>
    <dbReference type="NCBI Taxonomy" id="2681879"/>
    <lineage>
        <taxon>Bacteria</taxon>
        <taxon>Pseudomonadati</taxon>
        <taxon>Planctomycetota</taxon>
        <taxon>Planctomycetia</taxon>
        <taxon>Planctomycetales</taxon>
        <taxon>Planctomycetaceae</taxon>
        <taxon>Alienimonas</taxon>
    </lineage>
</organism>
<feature type="transmembrane region" description="Helical" evidence="5">
    <location>
        <begin position="6"/>
        <end position="25"/>
    </location>
</feature>
<evidence type="ECO:0000256" key="4">
    <source>
        <dbReference type="SAM" id="MobiDB-lite"/>
    </source>
</evidence>
<evidence type="ECO:0000256" key="1">
    <source>
        <dbReference type="ARBA" id="ARBA00005189"/>
    </source>
</evidence>
<evidence type="ECO:0000313" key="7">
    <source>
        <dbReference type="EMBL" id="NNJ26070.1"/>
    </source>
</evidence>
<keyword evidence="2" id="KW-0808">Transferase</keyword>
<feature type="region of interest" description="Disordered" evidence="4">
    <location>
        <begin position="257"/>
        <end position="280"/>
    </location>
</feature>
<gene>
    <name evidence="7" type="ORF">LzC2_21490</name>
</gene>
<protein>
    <recommendedName>
        <fullName evidence="6">Phospholipid/glycerol acyltransferase domain-containing protein</fullName>
    </recommendedName>
</protein>
<evidence type="ECO:0000313" key="8">
    <source>
        <dbReference type="Proteomes" id="UP000609651"/>
    </source>
</evidence>
<keyword evidence="5" id="KW-0812">Transmembrane</keyword>
<dbReference type="Pfam" id="PF01553">
    <property type="entry name" value="Acyltransferase"/>
    <property type="match status" value="1"/>
</dbReference>
<accession>A0ABX1VDT9</accession>
<evidence type="ECO:0000256" key="3">
    <source>
        <dbReference type="ARBA" id="ARBA00023315"/>
    </source>
</evidence>
<evidence type="ECO:0000256" key="2">
    <source>
        <dbReference type="ARBA" id="ARBA00022679"/>
    </source>
</evidence>
<dbReference type="CDD" id="cd07989">
    <property type="entry name" value="LPLAT_AGPAT-like"/>
    <property type="match status" value="1"/>
</dbReference>
<feature type="transmembrane region" description="Helical" evidence="5">
    <location>
        <begin position="37"/>
        <end position="55"/>
    </location>
</feature>
<dbReference type="EMBL" id="WTPX01000060">
    <property type="protein sequence ID" value="NNJ26070.1"/>
    <property type="molecule type" value="Genomic_DNA"/>
</dbReference>
<reference evidence="7 8" key="1">
    <citation type="journal article" date="2020" name="Syst. Appl. Microbiol.">
        <title>Alienimonas chondri sp. nov., a novel planctomycete isolated from the biofilm of the red alga Chondrus crispus.</title>
        <authorList>
            <person name="Vitorino I."/>
            <person name="Albuquerque L."/>
            <person name="Wiegand S."/>
            <person name="Kallscheuer N."/>
            <person name="da Costa M.S."/>
            <person name="Lobo-da-Cunha A."/>
            <person name="Jogler C."/>
            <person name="Lage O.M."/>
        </authorList>
    </citation>
    <scope>NUCLEOTIDE SEQUENCE [LARGE SCALE GENOMIC DNA]</scope>
    <source>
        <strain evidence="7 8">LzC2</strain>
    </source>
</reference>
<keyword evidence="5" id="KW-0472">Membrane</keyword>
<dbReference type="Proteomes" id="UP000609651">
    <property type="component" value="Unassembled WGS sequence"/>
</dbReference>
<sequence>MPEFSPAALVAGAALLAIAIVAAILWQRSGRCPHGRLVWLLYVLAIPLTGGLWRATRNEPCPFPRGPSRPGKGDEPSPTAALIVANHRSPGDPMLLWSRHADAPEQIRPIAFLMARELYDVPKLKWFYDALDTIPVARSGRDMKAVKVALKRLKDGGLVGLFPEGGINHNPDRLRPATPGAAFLALATDAPVYPVGLRNAPRGKNIYTSLLKPTRAEIHYGEPVDLSDLRGQRKTPEVLAEATERIMRRVAELSDFEYGGLEGEGDDEPTPVVPAPAEAA</sequence>